<keyword evidence="3" id="KW-1185">Reference proteome</keyword>
<organism evidence="2 3">
    <name type="scientific">Sphaerisporangium dianthi</name>
    <dbReference type="NCBI Taxonomy" id="1436120"/>
    <lineage>
        <taxon>Bacteria</taxon>
        <taxon>Bacillati</taxon>
        <taxon>Actinomycetota</taxon>
        <taxon>Actinomycetes</taxon>
        <taxon>Streptosporangiales</taxon>
        <taxon>Streptosporangiaceae</taxon>
        <taxon>Sphaerisporangium</taxon>
    </lineage>
</organism>
<accession>A0ABV9CAD7</accession>
<evidence type="ECO:0000256" key="1">
    <source>
        <dbReference type="SAM" id="Phobius"/>
    </source>
</evidence>
<keyword evidence="1" id="KW-0812">Transmembrane</keyword>
<keyword evidence="1" id="KW-0472">Membrane</keyword>
<sequence>MKAWRRSRPFWGGLLTLMAGTELLSIPFSLDALPLIIHSVEAGLAYLLAITMIVLGLLILFQPAQRVFLGVVAILMSIASVVYANVGGFLLGLIMGLLGGALTAAWTPVPETAPPPENGR</sequence>
<dbReference type="Pfam" id="PF19609">
    <property type="entry name" value="DUF6114"/>
    <property type="match status" value="1"/>
</dbReference>
<evidence type="ECO:0000313" key="3">
    <source>
        <dbReference type="Proteomes" id="UP001596004"/>
    </source>
</evidence>
<dbReference type="Proteomes" id="UP001596004">
    <property type="component" value="Unassembled WGS sequence"/>
</dbReference>
<protein>
    <submittedName>
        <fullName evidence="2">DUF6114 domain-containing protein</fullName>
    </submittedName>
</protein>
<name>A0ABV9CAD7_9ACTN</name>
<dbReference type="EMBL" id="JBHSFP010000002">
    <property type="protein sequence ID" value="MFC4530058.1"/>
    <property type="molecule type" value="Genomic_DNA"/>
</dbReference>
<gene>
    <name evidence="2" type="ORF">ACFO60_04725</name>
</gene>
<proteinExistence type="predicted"/>
<comment type="caution">
    <text evidence="2">The sequence shown here is derived from an EMBL/GenBank/DDBJ whole genome shotgun (WGS) entry which is preliminary data.</text>
</comment>
<feature type="transmembrane region" description="Helical" evidence="1">
    <location>
        <begin position="67"/>
        <end position="84"/>
    </location>
</feature>
<dbReference type="RefSeq" id="WP_380837369.1">
    <property type="nucleotide sequence ID" value="NZ_JBHSFP010000002.1"/>
</dbReference>
<feature type="transmembrane region" description="Helical" evidence="1">
    <location>
        <begin position="35"/>
        <end position="60"/>
    </location>
</feature>
<evidence type="ECO:0000313" key="2">
    <source>
        <dbReference type="EMBL" id="MFC4530058.1"/>
    </source>
</evidence>
<dbReference type="InterPro" id="IPR046096">
    <property type="entry name" value="DUF6114"/>
</dbReference>
<reference evidence="3" key="1">
    <citation type="journal article" date="2019" name="Int. J. Syst. Evol. Microbiol.">
        <title>The Global Catalogue of Microorganisms (GCM) 10K type strain sequencing project: providing services to taxonomists for standard genome sequencing and annotation.</title>
        <authorList>
            <consortium name="The Broad Institute Genomics Platform"/>
            <consortium name="The Broad Institute Genome Sequencing Center for Infectious Disease"/>
            <person name="Wu L."/>
            <person name="Ma J."/>
        </authorList>
    </citation>
    <scope>NUCLEOTIDE SEQUENCE [LARGE SCALE GENOMIC DNA]</scope>
    <source>
        <strain evidence="3">CGMCC 4.7132</strain>
    </source>
</reference>
<keyword evidence="1" id="KW-1133">Transmembrane helix</keyword>